<feature type="domain" description="HD/PDEase" evidence="1">
    <location>
        <begin position="43"/>
        <end position="190"/>
    </location>
</feature>
<evidence type="ECO:0000313" key="2">
    <source>
        <dbReference type="EMBL" id="BFH74728.1"/>
    </source>
</evidence>
<dbReference type="Pfam" id="PF01966">
    <property type="entry name" value="HD"/>
    <property type="match status" value="1"/>
</dbReference>
<proteinExistence type="predicted"/>
<dbReference type="SMART" id="SM00471">
    <property type="entry name" value="HDc"/>
    <property type="match status" value="1"/>
</dbReference>
<dbReference type="AlphaFoldDB" id="A0AAT9GV80"/>
<dbReference type="SUPFAM" id="SSF109604">
    <property type="entry name" value="HD-domain/PDEase-like"/>
    <property type="match status" value="1"/>
</dbReference>
<organism evidence="2">
    <name type="scientific">Sulfurisphaera javensis</name>
    <dbReference type="NCBI Taxonomy" id="2049879"/>
    <lineage>
        <taxon>Archaea</taxon>
        <taxon>Thermoproteota</taxon>
        <taxon>Thermoprotei</taxon>
        <taxon>Sulfolobales</taxon>
        <taxon>Sulfolobaceae</taxon>
        <taxon>Sulfurisphaera</taxon>
    </lineage>
</organism>
<accession>A0AAT9GV80</accession>
<name>A0AAT9GV80_9CREN</name>
<dbReference type="Pfam" id="PF19276">
    <property type="entry name" value="HD_assoc_2"/>
    <property type="match status" value="1"/>
</dbReference>
<dbReference type="Gene3D" id="1.10.3210.10">
    <property type="entry name" value="Hypothetical protein af1432"/>
    <property type="match status" value="1"/>
</dbReference>
<dbReference type="EMBL" id="AP031322">
    <property type="protein sequence ID" value="BFH74728.1"/>
    <property type="molecule type" value="Genomic_DNA"/>
</dbReference>
<dbReference type="GeneID" id="92355623"/>
<dbReference type="InterPro" id="IPR050135">
    <property type="entry name" value="dGTPase-like"/>
</dbReference>
<dbReference type="InterPro" id="IPR003607">
    <property type="entry name" value="HD/PDEase_dom"/>
</dbReference>
<protein>
    <submittedName>
        <fullName evidence="2">HD domain-containing protein</fullName>
    </submittedName>
</protein>
<dbReference type="PANTHER" id="PTHR11373:SF4">
    <property type="entry name" value="DEOXYNUCLEOSIDE TRIPHOSPHATE TRIPHOSPHOHYDROLASE SAMHD1"/>
    <property type="match status" value="1"/>
</dbReference>
<dbReference type="RefSeq" id="WP_369610206.1">
    <property type="nucleotide sequence ID" value="NZ_AP031322.1"/>
</dbReference>
<dbReference type="PANTHER" id="PTHR11373">
    <property type="entry name" value="DEOXYNUCLEOSIDE TRIPHOSPHATE TRIPHOSPHOHYDROLASE"/>
    <property type="match status" value="1"/>
</dbReference>
<dbReference type="InterPro" id="IPR045509">
    <property type="entry name" value="HD_assoc_2"/>
</dbReference>
<dbReference type="KEGG" id="sjv:SJAV_26720"/>
<gene>
    <name evidence="2" type="ORF">SJAV_26720</name>
</gene>
<dbReference type="GO" id="GO:0006203">
    <property type="term" value="P:dGTP catabolic process"/>
    <property type="evidence" value="ECO:0007669"/>
    <property type="project" value="TreeGrafter"/>
</dbReference>
<dbReference type="InterPro" id="IPR006674">
    <property type="entry name" value="HD_domain"/>
</dbReference>
<sequence>MKSIRDVIHGTIQVDEKLIERECFQRLRYITQNGMAFMVYPSMRHTRFEHSLGTFHLTQKLRDKIKSDVDFNKISKLALYHDIGHLPFSHTFEYGINLLKFINSEKYKEFFDKLSKNFEGKPQLKFHEMVGVYVLQNFMGENDLAQLMINVYTGRIVTDEDKIAKLLINSKTIDTDRLDYLQRDSYYSGAKFGIINVDRLIEVMELDVQKPAYVFPKKAVDDIEHFILGRFHMYSSVYNHCVVEIYNQIMGYAIAKLIDIGEITVDHITEHEKFIEFTDDFVLNKIKELKYRDDIGMRRIYEAIIKRKKYLKAQLFDQDALMFNSIIEDYGNEIYSKVGEYKGKFVFGANKIETSLDDIYIKENDRVSVSANENLYIVKAQAPRYKVCIGVADKDTANDISKYFQEKFNIQLTFRV</sequence>
<dbReference type="GO" id="GO:0008832">
    <property type="term" value="F:dGTPase activity"/>
    <property type="evidence" value="ECO:0007669"/>
    <property type="project" value="TreeGrafter"/>
</dbReference>
<evidence type="ECO:0000259" key="1">
    <source>
        <dbReference type="SMART" id="SM00471"/>
    </source>
</evidence>
<dbReference type="CDD" id="cd00077">
    <property type="entry name" value="HDc"/>
    <property type="match status" value="1"/>
</dbReference>
<reference evidence="2" key="1">
    <citation type="submission" date="2024-03" db="EMBL/GenBank/DDBJ databases">
        <title>Complete genome sequence of Sulfurisphaera javensis strain KD-1.</title>
        <authorList>
            <person name="Sakai H."/>
            <person name="Nur N."/>
            <person name="Suwanto A."/>
            <person name="Kurosawa N."/>
        </authorList>
    </citation>
    <scope>NUCLEOTIDE SEQUENCE</scope>
    <source>
        <strain evidence="2">KD-1</strain>
    </source>
</reference>